<gene>
    <name evidence="1" type="ORF">CMV_027871</name>
</gene>
<protein>
    <submittedName>
        <fullName evidence="1">Uncharacterized protein</fullName>
    </submittedName>
</protein>
<dbReference type="Proteomes" id="UP000737018">
    <property type="component" value="Unassembled WGS sequence"/>
</dbReference>
<reference evidence="1" key="1">
    <citation type="submission" date="2020-03" db="EMBL/GenBank/DDBJ databases">
        <title>Castanea mollissima Vanexum genome sequencing.</title>
        <authorList>
            <person name="Staton M."/>
        </authorList>
    </citation>
    <scope>NUCLEOTIDE SEQUENCE</scope>
    <source>
        <tissue evidence="1">Leaf</tissue>
    </source>
</reference>
<dbReference type="AlphaFoldDB" id="A0A8J4QIN7"/>
<sequence>MVASHNLDSEKNIRGGELKAIADTVNEHYEKANLNSYDVKEIWVEIKEYWKVWAEALKIVDLECVDCISGRITPYHPRKWETILKKVPDVVKFKSENF</sequence>
<accession>A0A8J4QIN7</accession>
<comment type="caution">
    <text evidence="1">The sequence shown here is derived from an EMBL/GenBank/DDBJ whole genome shotgun (WGS) entry which is preliminary data.</text>
</comment>
<dbReference type="EMBL" id="JRKL02011074">
    <property type="protein sequence ID" value="KAF3945788.1"/>
    <property type="molecule type" value="Genomic_DNA"/>
</dbReference>
<evidence type="ECO:0000313" key="1">
    <source>
        <dbReference type="EMBL" id="KAF3945788.1"/>
    </source>
</evidence>
<organism evidence="1 2">
    <name type="scientific">Castanea mollissima</name>
    <name type="common">Chinese chestnut</name>
    <dbReference type="NCBI Taxonomy" id="60419"/>
    <lineage>
        <taxon>Eukaryota</taxon>
        <taxon>Viridiplantae</taxon>
        <taxon>Streptophyta</taxon>
        <taxon>Embryophyta</taxon>
        <taxon>Tracheophyta</taxon>
        <taxon>Spermatophyta</taxon>
        <taxon>Magnoliopsida</taxon>
        <taxon>eudicotyledons</taxon>
        <taxon>Gunneridae</taxon>
        <taxon>Pentapetalae</taxon>
        <taxon>rosids</taxon>
        <taxon>fabids</taxon>
        <taxon>Fagales</taxon>
        <taxon>Fagaceae</taxon>
        <taxon>Castanea</taxon>
    </lineage>
</organism>
<proteinExistence type="predicted"/>
<name>A0A8J4QIN7_9ROSI</name>
<evidence type="ECO:0000313" key="2">
    <source>
        <dbReference type="Proteomes" id="UP000737018"/>
    </source>
</evidence>
<keyword evidence="2" id="KW-1185">Reference proteome</keyword>